<feature type="region of interest" description="Disordered" evidence="1">
    <location>
        <begin position="125"/>
        <end position="167"/>
    </location>
</feature>
<dbReference type="AlphaFoldDB" id="A0A1I7X3K4"/>
<proteinExistence type="predicted"/>
<keyword evidence="2" id="KW-0472">Membrane</keyword>
<evidence type="ECO:0000256" key="2">
    <source>
        <dbReference type="SAM" id="Phobius"/>
    </source>
</evidence>
<evidence type="ECO:0000256" key="1">
    <source>
        <dbReference type="SAM" id="MobiDB-lite"/>
    </source>
</evidence>
<keyword evidence="3" id="KW-1185">Reference proteome</keyword>
<feature type="transmembrane region" description="Helical" evidence="2">
    <location>
        <begin position="6"/>
        <end position="27"/>
    </location>
</feature>
<sequence length="167" mass="18837">MDSELVTYFTPLCIMVIVITYCVRYAIRGCCGKNGERGPNDYRSHYYIADSSHQCRRIYLDDSSHMRTVMIATRAQPDDDYYPQIIGYVLDPSLLSVDSQTFDPNPPSYEDALLNMRNAALQAQHGTTSTMCDSSLHDSSSKTTSDYPREQNEETVIIQSSSFQSSS</sequence>
<dbReference type="Proteomes" id="UP000095283">
    <property type="component" value="Unplaced"/>
</dbReference>
<organism evidence="3 4">
    <name type="scientific">Heterorhabditis bacteriophora</name>
    <name type="common">Entomopathogenic nematode worm</name>
    <dbReference type="NCBI Taxonomy" id="37862"/>
    <lineage>
        <taxon>Eukaryota</taxon>
        <taxon>Metazoa</taxon>
        <taxon>Ecdysozoa</taxon>
        <taxon>Nematoda</taxon>
        <taxon>Chromadorea</taxon>
        <taxon>Rhabditida</taxon>
        <taxon>Rhabditina</taxon>
        <taxon>Rhabditomorpha</taxon>
        <taxon>Strongyloidea</taxon>
        <taxon>Heterorhabditidae</taxon>
        <taxon>Heterorhabditis</taxon>
    </lineage>
</organism>
<keyword evidence="2" id="KW-0812">Transmembrane</keyword>
<accession>A0A1I7X3K4</accession>
<protein>
    <submittedName>
        <fullName evidence="4">Vesicular, overexpressed in cancer, prosurvival protein 1</fullName>
    </submittedName>
</protein>
<name>A0A1I7X3K4_HETBA</name>
<reference evidence="4" key="1">
    <citation type="submission" date="2016-11" db="UniProtKB">
        <authorList>
            <consortium name="WormBaseParasite"/>
        </authorList>
    </citation>
    <scope>IDENTIFICATION</scope>
</reference>
<evidence type="ECO:0000313" key="3">
    <source>
        <dbReference type="Proteomes" id="UP000095283"/>
    </source>
</evidence>
<evidence type="ECO:0000313" key="4">
    <source>
        <dbReference type="WBParaSite" id="Hba_12005"/>
    </source>
</evidence>
<keyword evidence="2" id="KW-1133">Transmembrane helix</keyword>
<dbReference type="WBParaSite" id="Hba_12005">
    <property type="protein sequence ID" value="Hba_12005"/>
    <property type="gene ID" value="Hba_12005"/>
</dbReference>